<accession>A0A6N7PP52</accession>
<gene>
    <name evidence="2" type="ORF">GF068_18135</name>
</gene>
<evidence type="ECO:0000313" key="3">
    <source>
        <dbReference type="Proteomes" id="UP000440224"/>
    </source>
</evidence>
<name>A0A6N7PP52_9BACT</name>
<evidence type="ECO:0000313" key="2">
    <source>
        <dbReference type="EMBL" id="MRG93818.1"/>
    </source>
</evidence>
<reference evidence="2 3" key="1">
    <citation type="submission" date="2019-10" db="EMBL/GenBank/DDBJ databases">
        <title>A soil myxobacterium in the family Polyangiaceae.</title>
        <authorList>
            <person name="Li Y."/>
            <person name="Wang J."/>
        </authorList>
    </citation>
    <scope>NUCLEOTIDE SEQUENCE [LARGE SCALE GENOMIC DNA]</scope>
    <source>
        <strain evidence="2 3">DSM 14734</strain>
    </source>
</reference>
<dbReference type="AlphaFoldDB" id="A0A6N7PP52"/>
<sequence>MPTPLPHSDDEGLPTGIHERPTWPEDMRPTIVDPSCAPKTGWRSRLRELLDRIRARFQPTPTPPPLPPPREPADSSPTLVSTGVFVFEEILSGLWRLSPDQLDAVVRLADHVREARGAGEDAAVDARIVYTLARLMPAPGEIVSLVSLRDKLVGLSRSAVDQGLLRLEASGRVVLFSAPTSAGLAGAGGAPGAGIEHPIRGNLERCALVPERRNGRGIRRAA</sequence>
<evidence type="ECO:0000256" key="1">
    <source>
        <dbReference type="SAM" id="MobiDB-lite"/>
    </source>
</evidence>
<feature type="region of interest" description="Disordered" evidence="1">
    <location>
        <begin position="1"/>
        <end position="38"/>
    </location>
</feature>
<comment type="caution">
    <text evidence="2">The sequence shown here is derived from an EMBL/GenBank/DDBJ whole genome shotgun (WGS) entry which is preliminary data.</text>
</comment>
<dbReference type="EMBL" id="WJIE01000005">
    <property type="protein sequence ID" value="MRG93818.1"/>
    <property type="molecule type" value="Genomic_DNA"/>
</dbReference>
<dbReference type="OrthoDB" id="9823692at2"/>
<feature type="compositionally biased region" description="Basic and acidic residues" evidence="1">
    <location>
        <begin position="17"/>
        <end position="28"/>
    </location>
</feature>
<dbReference type="RefSeq" id="WP_153820672.1">
    <property type="nucleotide sequence ID" value="NZ_WJIE01000005.1"/>
</dbReference>
<proteinExistence type="predicted"/>
<dbReference type="Proteomes" id="UP000440224">
    <property type="component" value="Unassembled WGS sequence"/>
</dbReference>
<protein>
    <submittedName>
        <fullName evidence="2">Uncharacterized protein</fullName>
    </submittedName>
</protein>
<keyword evidence="3" id="KW-1185">Reference proteome</keyword>
<organism evidence="2 3">
    <name type="scientific">Polyangium spumosum</name>
    <dbReference type="NCBI Taxonomy" id="889282"/>
    <lineage>
        <taxon>Bacteria</taxon>
        <taxon>Pseudomonadati</taxon>
        <taxon>Myxococcota</taxon>
        <taxon>Polyangia</taxon>
        <taxon>Polyangiales</taxon>
        <taxon>Polyangiaceae</taxon>
        <taxon>Polyangium</taxon>
    </lineage>
</organism>